<dbReference type="EMBL" id="FNAN01000002">
    <property type="protein sequence ID" value="SDD84264.1"/>
    <property type="molecule type" value="Genomic_DNA"/>
</dbReference>
<accession>A0A1G6Y197</accession>
<gene>
    <name evidence="2" type="ORF">SAMN04487996_102322</name>
</gene>
<feature type="chain" id="PRO_5011455037" evidence="1">
    <location>
        <begin position="25"/>
        <end position="117"/>
    </location>
</feature>
<dbReference type="STRING" id="659014.SAMN04487996_102322"/>
<organism evidence="2 3">
    <name type="scientific">Dyadobacter soli</name>
    <dbReference type="NCBI Taxonomy" id="659014"/>
    <lineage>
        <taxon>Bacteria</taxon>
        <taxon>Pseudomonadati</taxon>
        <taxon>Bacteroidota</taxon>
        <taxon>Cytophagia</taxon>
        <taxon>Cytophagales</taxon>
        <taxon>Spirosomataceae</taxon>
        <taxon>Dyadobacter</taxon>
    </lineage>
</organism>
<dbReference type="RefSeq" id="WP_090146871.1">
    <property type="nucleotide sequence ID" value="NZ_FNAN01000002.1"/>
</dbReference>
<keyword evidence="1" id="KW-0732">Signal</keyword>
<keyword evidence="3" id="KW-1185">Reference proteome</keyword>
<dbReference type="InterPro" id="IPR046150">
    <property type="entry name" value="DUF6152"/>
</dbReference>
<sequence>MAKFKSISLAIVLLVCASFTILHHGWADYDQTKPTDFKAKIEDLTYENPHVLAKVKYNKALTTVYLAPVTRMESRGLNADMVKKGTTIRFVAYPHKTEKNEMRAERIFVGDDKYELR</sequence>
<dbReference type="AlphaFoldDB" id="A0A1G6Y197"/>
<feature type="signal peptide" evidence="1">
    <location>
        <begin position="1"/>
        <end position="24"/>
    </location>
</feature>
<reference evidence="3" key="1">
    <citation type="submission" date="2016-10" db="EMBL/GenBank/DDBJ databases">
        <authorList>
            <person name="Varghese N."/>
            <person name="Submissions S."/>
        </authorList>
    </citation>
    <scope>NUCLEOTIDE SEQUENCE [LARGE SCALE GENOMIC DNA]</scope>
    <source>
        <strain evidence="3">DSM 25329</strain>
    </source>
</reference>
<evidence type="ECO:0000313" key="2">
    <source>
        <dbReference type="EMBL" id="SDD84264.1"/>
    </source>
</evidence>
<dbReference type="Pfam" id="PF19649">
    <property type="entry name" value="DUF6152"/>
    <property type="match status" value="1"/>
</dbReference>
<dbReference type="OrthoDB" id="513141at2"/>
<dbReference type="Proteomes" id="UP000198748">
    <property type="component" value="Unassembled WGS sequence"/>
</dbReference>
<protein>
    <submittedName>
        <fullName evidence="2">Uncharacterized protein</fullName>
    </submittedName>
</protein>
<evidence type="ECO:0000256" key="1">
    <source>
        <dbReference type="SAM" id="SignalP"/>
    </source>
</evidence>
<evidence type="ECO:0000313" key="3">
    <source>
        <dbReference type="Proteomes" id="UP000198748"/>
    </source>
</evidence>
<name>A0A1G6Y197_9BACT</name>
<proteinExistence type="predicted"/>